<dbReference type="NCBIfam" id="TIGR01845">
    <property type="entry name" value="outer_NodT"/>
    <property type="match status" value="1"/>
</dbReference>
<name>A0A1G6X730_9BACT</name>
<dbReference type="RefSeq" id="WP_171906263.1">
    <property type="nucleotide sequence ID" value="NZ_FNAQ01000001.1"/>
</dbReference>
<keyword evidence="2" id="KW-1134">Transmembrane beta strand</keyword>
<comment type="similarity">
    <text evidence="1 2">Belongs to the outer membrane factor (OMF) (TC 1.B.17) family.</text>
</comment>
<protein>
    <submittedName>
        <fullName evidence="4">Efflux transporter, outer membrane factor (OMF) lipoprotein, NodT family</fullName>
    </submittedName>
</protein>
<dbReference type="STRING" id="57664.SAMN05661003_101160"/>
<keyword evidence="5" id="KW-1185">Reference proteome</keyword>
<reference evidence="5" key="1">
    <citation type="submission" date="2016-10" db="EMBL/GenBank/DDBJ databases">
        <authorList>
            <person name="Varghese N."/>
            <person name="Submissions S."/>
        </authorList>
    </citation>
    <scope>NUCLEOTIDE SEQUENCE [LARGE SCALE GENOMIC DNA]</scope>
    <source>
        <strain evidence="5">DSM 8987</strain>
    </source>
</reference>
<dbReference type="PANTHER" id="PTHR30203:SF32">
    <property type="entry name" value="CATION EFFLUX SYSTEM PROTEIN CUSC"/>
    <property type="match status" value="1"/>
</dbReference>
<keyword evidence="2 4" id="KW-0449">Lipoprotein</keyword>
<organism evidence="4 5">
    <name type="scientific">Desulfuromonas thiophila</name>
    <dbReference type="NCBI Taxonomy" id="57664"/>
    <lineage>
        <taxon>Bacteria</taxon>
        <taxon>Pseudomonadati</taxon>
        <taxon>Thermodesulfobacteriota</taxon>
        <taxon>Desulfuromonadia</taxon>
        <taxon>Desulfuromonadales</taxon>
        <taxon>Desulfuromonadaceae</taxon>
        <taxon>Desulfuromonas</taxon>
    </lineage>
</organism>
<dbReference type="InterPro" id="IPR003423">
    <property type="entry name" value="OMP_efflux"/>
</dbReference>
<evidence type="ECO:0000313" key="4">
    <source>
        <dbReference type="EMBL" id="SDD73932.1"/>
    </source>
</evidence>
<dbReference type="GO" id="GO:0015562">
    <property type="term" value="F:efflux transmembrane transporter activity"/>
    <property type="evidence" value="ECO:0007669"/>
    <property type="project" value="InterPro"/>
</dbReference>
<comment type="subcellular location">
    <subcellularLocation>
        <location evidence="2">Cell membrane</location>
        <topology evidence="2">Lipid-anchor</topology>
    </subcellularLocation>
</comment>
<gene>
    <name evidence="4" type="ORF">SAMN05661003_101160</name>
</gene>
<dbReference type="GO" id="GO:0005886">
    <property type="term" value="C:plasma membrane"/>
    <property type="evidence" value="ECO:0007669"/>
    <property type="project" value="UniProtKB-SubCell"/>
</dbReference>
<keyword evidence="3" id="KW-0175">Coiled coil</keyword>
<evidence type="ECO:0000256" key="2">
    <source>
        <dbReference type="RuleBase" id="RU362097"/>
    </source>
</evidence>
<keyword evidence="2" id="KW-0472">Membrane</keyword>
<dbReference type="Gene3D" id="1.20.1600.10">
    <property type="entry name" value="Outer membrane efflux proteins (OEP)"/>
    <property type="match status" value="1"/>
</dbReference>
<evidence type="ECO:0000256" key="1">
    <source>
        <dbReference type="ARBA" id="ARBA00007613"/>
    </source>
</evidence>
<dbReference type="EMBL" id="FNAQ01000001">
    <property type="protein sequence ID" value="SDD73932.1"/>
    <property type="molecule type" value="Genomic_DNA"/>
</dbReference>
<dbReference type="Pfam" id="PF02321">
    <property type="entry name" value="OEP"/>
    <property type="match status" value="2"/>
</dbReference>
<evidence type="ECO:0000313" key="5">
    <source>
        <dbReference type="Proteomes" id="UP000243205"/>
    </source>
</evidence>
<evidence type="ECO:0000256" key="3">
    <source>
        <dbReference type="SAM" id="Coils"/>
    </source>
</evidence>
<accession>A0A1G6X730</accession>
<feature type="coiled-coil region" evidence="3">
    <location>
        <begin position="219"/>
        <end position="246"/>
    </location>
</feature>
<dbReference type="InterPro" id="IPR010131">
    <property type="entry name" value="MdtP/NodT-like"/>
</dbReference>
<keyword evidence="2" id="KW-0564">Palmitate</keyword>
<dbReference type="AlphaFoldDB" id="A0A1G6X730"/>
<proteinExistence type="inferred from homology"/>
<sequence length="485" mass="52270">MHPFGFCLVLSLLLLPLGCRPLLPAERPQARDLVPATFQLYPATPAAVADQPWWQDFASPELDQLIDQALCHNPDLQQLWARLRQSRALARSAAAAHWPELTADASAAHNRGRSGAVAGSESVQRWESFAVALLSSYELDLWGRVSAQSRVGELGAQAAAEDVYAGQLTLTAQVCLAWLDVQAAAARLPLARQQVTLGRQRLELLVQRFGRGQASGIDIADQQQRLAADEAELARLGEALHQARLELALLVGTAAPLPLPAAPADLPDLPALPPLGLPADLLARRPDVRAAGLRLRAADWQVSAAQAQRLPAVRLTAGLSANSTALAELLDGWLANLAASVSGPLLDGGRRRAEVERSRAQVAEQLAAYRQTVLRVVQEVELALTQEQQRGRIVTALQAQLTQQQRLCLQQRERYLAGTAGYLELLAAEQARLALAQQLLQARREVLAARVALQRALAGQPLRPPSGATAEVLAQSRQNHAMTGQ</sequence>
<dbReference type="Proteomes" id="UP000243205">
    <property type="component" value="Unassembled WGS sequence"/>
</dbReference>
<dbReference type="PANTHER" id="PTHR30203">
    <property type="entry name" value="OUTER MEMBRANE CATION EFFLUX PROTEIN"/>
    <property type="match status" value="1"/>
</dbReference>
<dbReference type="Gene3D" id="2.20.200.10">
    <property type="entry name" value="Outer membrane efflux proteins (OEP)"/>
    <property type="match status" value="1"/>
</dbReference>
<keyword evidence="2" id="KW-0812">Transmembrane</keyword>
<dbReference type="SUPFAM" id="SSF56954">
    <property type="entry name" value="Outer membrane efflux proteins (OEP)"/>
    <property type="match status" value="1"/>
</dbReference>